<accession>A0ACB8S784</accession>
<dbReference type="EMBL" id="MU275846">
    <property type="protein sequence ID" value="KAI0052363.1"/>
    <property type="molecule type" value="Genomic_DNA"/>
</dbReference>
<organism evidence="1 2">
    <name type="scientific">Auriscalpium vulgare</name>
    <dbReference type="NCBI Taxonomy" id="40419"/>
    <lineage>
        <taxon>Eukaryota</taxon>
        <taxon>Fungi</taxon>
        <taxon>Dikarya</taxon>
        <taxon>Basidiomycota</taxon>
        <taxon>Agaricomycotina</taxon>
        <taxon>Agaricomycetes</taxon>
        <taxon>Russulales</taxon>
        <taxon>Auriscalpiaceae</taxon>
        <taxon>Auriscalpium</taxon>
    </lineage>
</organism>
<evidence type="ECO:0000313" key="2">
    <source>
        <dbReference type="Proteomes" id="UP000814033"/>
    </source>
</evidence>
<reference evidence="1" key="1">
    <citation type="submission" date="2021-02" db="EMBL/GenBank/DDBJ databases">
        <authorList>
            <consortium name="DOE Joint Genome Institute"/>
            <person name="Ahrendt S."/>
            <person name="Looney B.P."/>
            <person name="Miyauchi S."/>
            <person name="Morin E."/>
            <person name="Drula E."/>
            <person name="Courty P.E."/>
            <person name="Chicoki N."/>
            <person name="Fauchery L."/>
            <person name="Kohler A."/>
            <person name="Kuo A."/>
            <person name="Labutti K."/>
            <person name="Pangilinan J."/>
            <person name="Lipzen A."/>
            <person name="Riley R."/>
            <person name="Andreopoulos W."/>
            <person name="He G."/>
            <person name="Johnson J."/>
            <person name="Barry K.W."/>
            <person name="Grigoriev I.V."/>
            <person name="Nagy L."/>
            <person name="Hibbett D."/>
            <person name="Henrissat B."/>
            <person name="Matheny P.B."/>
            <person name="Labbe J."/>
            <person name="Martin F."/>
        </authorList>
    </citation>
    <scope>NUCLEOTIDE SEQUENCE</scope>
    <source>
        <strain evidence="1">FP105234-sp</strain>
    </source>
</reference>
<reference evidence="1" key="2">
    <citation type="journal article" date="2022" name="New Phytol.">
        <title>Evolutionary transition to the ectomycorrhizal habit in the genomes of a hyperdiverse lineage of mushroom-forming fungi.</title>
        <authorList>
            <person name="Looney B."/>
            <person name="Miyauchi S."/>
            <person name="Morin E."/>
            <person name="Drula E."/>
            <person name="Courty P.E."/>
            <person name="Kohler A."/>
            <person name="Kuo A."/>
            <person name="LaButti K."/>
            <person name="Pangilinan J."/>
            <person name="Lipzen A."/>
            <person name="Riley R."/>
            <person name="Andreopoulos W."/>
            <person name="He G."/>
            <person name="Johnson J."/>
            <person name="Nolan M."/>
            <person name="Tritt A."/>
            <person name="Barry K.W."/>
            <person name="Grigoriev I.V."/>
            <person name="Nagy L.G."/>
            <person name="Hibbett D."/>
            <person name="Henrissat B."/>
            <person name="Matheny P.B."/>
            <person name="Labbe J."/>
            <person name="Martin F.M."/>
        </authorList>
    </citation>
    <scope>NUCLEOTIDE SEQUENCE</scope>
    <source>
        <strain evidence="1">FP105234-sp</strain>
    </source>
</reference>
<protein>
    <submittedName>
        <fullName evidence="1">Uncharacterized protein</fullName>
    </submittedName>
</protein>
<gene>
    <name evidence="1" type="ORF">FA95DRAFT_1389633</name>
</gene>
<evidence type="ECO:0000313" key="1">
    <source>
        <dbReference type="EMBL" id="KAI0052363.1"/>
    </source>
</evidence>
<name>A0ACB8S784_9AGAM</name>
<dbReference type="Proteomes" id="UP000814033">
    <property type="component" value="Unassembled WGS sequence"/>
</dbReference>
<keyword evidence="2" id="KW-1185">Reference proteome</keyword>
<sequence>MIDASHLETLPPLTGGDGEPGERISARFSSANSDVMIRSSDDVVFKLIRRDLAAYSEIFPGEDVDTHNEVVLLTEDAETLELLFQYTCRQPLPILDDVPFEKVAKLAEAAEKYRVFSAMAICQIRMKAAVQQHPLAVLGYAARHGYASMCDEAAPLTIDTPSGTFLQAFGPAIFMKWVLYRDEWIRLHHMTLKKPRAYQLHKGGAEDCELWAPFFQEVTVALSDEGSLPLLGLDKVIESLMASKSVSSCTQCHSRATNWRRTLETARGRIPLFSTIRLPE</sequence>
<comment type="caution">
    <text evidence="1">The sequence shown here is derived from an EMBL/GenBank/DDBJ whole genome shotgun (WGS) entry which is preliminary data.</text>
</comment>
<proteinExistence type="predicted"/>